<evidence type="ECO:0000259" key="1">
    <source>
        <dbReference type="Pfam" id="PF16947"/>
    </source>
</evidence>
<dbReference type="Proteomes" id="UP000198397">
    <property type="component" value="Unassembled WGS sequence"/>
</dbReference>
<protein>
    <submittedName>
        <fullName evidence="2">N-terminal region of 4Fe-4S ferredoxin iron-sulfur binding</fullName>
    </submittedName>
</protein>
<evidence type="ECO:0000313" key="3">
    <source>
        <dbReference type="Proteomes" id="UP000198397"/>
    </source>
</evidence>
<dbReference type="AlphaFoldDB" id="A0A238WLA2"/>
<accession>A0A238WLA2</accession>
<organism evidence="2 3">
    <name type="scientific">Halorubrum vacuolatum</name>
    <name type="common">Natronobacterium vacuolatum</name>
    <dbReference type="NCBI Taxonomy" id="63740"/>
    <lineage>
        <taxon>Archaea</taxon>
        <taxon>Methanobacteriati</taxon>
        <taxon>Methanobacteriota</taxon>
        <taxon>Stenosarchaea group</taxon>
        <taxon>Halobacteria</taxon>
        <taxon>Halobacteriales</taxon>
        <taxon>Haloferacaceae</taxon>
        <taxon>Halorubrum</taxon>
    </lineage>
</organism>
<gene>
    <name evidence="2" type="ORF">SAMN06264855_108106</name>
</gene>
<name>A0A238WLA2_HALVU</name>
<dbReference type="EMBL" id="FZNQ01000008">
    <property type="protein sequence ID" value="SNR47131.1"/>
    <property type="molecule type" value="Genomic_DNA"/>
</dbReference>
<feature type="domain" description="4Fe-4S ferredoxin iron-sulfur binding" evidence="1">
    <location>
        <begin position="34"/>
        <end position="75"/>
    </location>
</feature>
<reference evidence="2 3" key="1">
    <citation type="submission" date="2017-06" db="EMBL/GenBank/DDBJ databases">
        <authorList>
            <person name="Kim H.J."/>
            <person name="Triplett B.A."/>
        </authorList>
    </citation>
    <scope>NUCLEOTIDE SEQUENCE [LARGE SCALE GENOMIC DNA]</scope>
    <source>
        <strain evidence="2 3">DSM 8800</strain>
    </source>
</reference>
<sequence length="86" mass="9424">MPVWVVRLYVSDMSQNNPDPLETLASLGTAPEPSQYDQELGREVGAAARRVADGDLTEEEFHELFADRLAAEFGDAYVPPEGKDDG</sequence>
<evidence type="ECO:0000313" key="2">
    <source>
        <dbReference type="EMBL" id="SNR47131.1"/>
    </source>
</evidence>
<dbReference type="Pfam" id="PF16947">
    <property type="entry name" value="Ferredoxin_N"/>
    <property type="match status" value="1"/>
</dbReference>
<dbReference type="InterPro" id="IPR031604">
    <property type="entry name" value="Ferredoxin_N"/>
</dbReference>
<keyword evidence="3" id="KW-1185">Reference proteome</keyword>
<proteinExistence type="predicted"/>